<organism evidence="2 3">
    <name type="scientific">Kutzneria buriramensis</name>
    <dbReference type="NCBI Taxonomy" id="1045776"/>
    <lineage>
        <taxon>Bacteria</taxon>
        <taxon>Bacillati</taxon>
        <taxon>Actinomycetota</taxon>
        <taxon>Actinomycetes</taxon>
        <taxon>Pseudonocardiales</taxon>
        <taxon>Pseudonocardiaceae</taxon>
        <taxon>Kutzneria</taxon>
    </lineage>
</organism>
<dbReference type="EMBL" id="QUNO01000026">
    <property type="protein sequence ID" value="REH28661.1"/>
    <property type="molecule type" value="Genomic_DNA"/>
</dbReference>
<sequence length="340" mass="36345">MSQPVRIPSDVDREDRLLGNLTARQLVILIVTAFVLYAGWNLSRPWVPLTVFLAMAIPVGAGAVFLALGTRDGLPLDRLLLAALRQRLQPSLRVAAPEGRPTVPAWITTDTPEPAAELDLPARAVSEAGAIDLGPDGVALVATASTVNFSLRTPAEQEALVAVLARYLHSLTAPVQILVRAQPLDLTEQIATLRHTAPGLPHPALEAAALEHADYLEHLATTADLLRRQVVIVLREPVRSAHATDGLGGPSPWALLRARRSRRRDVVTDAARRAGEQRLARRLGEAIELLAPAGITVTPLDATQARAVLASTTDPGCFIPAHAPMAAFDDVITTTWDGDL</sequence>
<dbReference type="RefSeq" id="WP_116181440.1">
    <property type="nucleotide sequence ID" value="NZ_CP144375.1"/>
</dbReference>
<evidence type="ECO:0000313" key="2">
    <source>
        <dbReference type="EMBL" id="REH28661.1"/>
    </source>
</evidence>
<keyword evidence="1" id="KW-0812">Transmembrane</keyword>
<dbReference type="Proteomes" id="UP000256269">
    <property type="component" value="Unassembled WGS sequence"/>
</dbReference>
<name>A0A3E0GUT9_9PSEU</name>
<dbReference type="AlphaFoldDB" id="A0A3E0GUT9"/>
<protein>
    <submittedName>
        <fullName evidence="2">PrgI family protein</fullName>
    </submittedName>
</protein>
<reference evidence="2 3" key="1">
    <citation type="submission" date="2018-08" db="EMBL/GenBank/DDBJ databases">
        <title>Genomic Encyclopedia of Archaeal and Bacterial Type Strains, Phase II (KMG-II): from individual species to whole genera.</title>
        <authorList>
            <person name="Goeker M."/>
        </authorList>
    </citation>
    <scope>NUCLEOTIDE SEQUENCE [LARGE SCALE GENOMIC DNA]</scope>
    <source>
        <strain evidence="2 3">DSM 45791</strain>
    </source>
</reference>
<feature type="transmembrane region" description="Helical" evidence="1">
    <location>
        <begin position="46"/>
        <end position="68"/>
    </location>
</feature>
<dbReference type="InterPro" id="IPR024414">
    <property type="entry name" value="Uncharacterised_PrgI"/>
</dbReference>
<dbReference type="OrthoDB" id="3354527at2"/>
<gene>
    <name evidence="2" type="ORF">BCF44_126103</name>
</gene>
<evidence type="ECO:0000313" key="3">
    <source>
        <dbReference type="Proteomes" id="UP000256269"/>
    </source>
</evidence>
<keyword evidence="1" id="KW-1133">Transmembrane helix</keyword>
<comment type="caution">
    <text evidence="2">The sequence shown here is derived from an EMBL/GenBank/DDBJ whole genome shotgun (WGS) entry which is preliminary data.</text>
</comment>
<evidence type="ECO:0000256" key="1">
    <source>
        <dbReference type="SAM" id="Phobius"/>
    </source>
</evidence>
<proteinExistence type="predicted"/>
<accession>A0A3E0GUT9</accession>
<keyword evidence="3" id="KW-1185">Reference proteome</keyword>
<keyword evidence="1" id="KW-0472">Membrane</keyword>
<dbReference type="Pfam" id="PF12666">
    <property type="entry name" value="PrgI"/>
    <property type="match status" value="1"/>
</dbReference>
<feature type="transmembrane region" description="Helical" evidence="1">
    <location>
        <begin position="21"/>
        <end position="40"/>
    </location>
</feature>